<dbReference type="SUPFAM" id="SSF161111">
    <property type="entry name" value="Cation efflux protein transmembrane domain-like"/>
    <property type="match status" value="1"/>
</dbReference>
<evidence type="ECO:0000313" key="11">
    <source>
        <dbReference type="EMBL" id="PRX97227.1"/>
    </source>
</evidence>
<accession>A0A2T0Q0A7</accession>
<feature type="domain" description="Cation efflux protein transmembrane" evidence="9">
    <location>
        <begin position="22"/>
        <end position="211"/>
    </location>
</feature>
<proteinExistence type="inferred from homology"/>
<feature type="transmembrane region" description="Helical" evidence="8">
    <location>
        <begin position="87"/>
        <end position="106"/>
    </location>
</feature>
<dbReference type="InterPro" id="IPR036837">
    <property type="entry name" value="Cation_efflux_CTD_sf"/>
</dbReference>
<dbReference type="InterPro" id="IPR027469">
    <property type="entry name" value="Cation_efflux_TMD_sf"/>
</dbReference>
<keyword evidence="7 8" id="KW-0472">Membrane</keyword>
<feature type="domain" description="Cation efflux protein cytoplasmic" evidence="10">
    <location>
        <begin position="215"/>
        <end position="291"/>
    </location>
</feature>
<dbReference type="AlphaFoldDB" id="A0A2T0Q0A7"/>
<dbReference type="EMBL" id="PVZC01000006">
    <property type="protein sequence ID" value="PRX97227.1"/>
    <property type="molecule type" value="Genomic_DNA"/>
</dbReference>
<keyword evidence="4 8" id="KW-0812">Transmembrane</keyword>
<dbReference type="Pfam" id="PF01545">
    <property type="entry name" value="Cation_efflux"/>
    <property type="match status" value="1"/>
</dbReference>
<sequence>MGAGHGHGHATAASAHRGRLVTVLVLTVSVMAVEIVGAVLSGSLALLADGAHMGADAGGLLLALVAVWIAGRPATAKRTYGYQRAEILAAALNALVLFALAAYILYQGVLRLAEPHEVSSGLMLAIAVIGLLANAAGLLLLYRGQRDSLNLRGAYLEVLSDALGSLAAITAAVIIWFTGWTRADAIVSMAIALFIVPRAWGLLREALDVLLEAVPKGVDITDVRARLLAQPGVIDVHDLHAWTITSGVPVLSAHVVVDDDRLGHCTHMLDRLRDCLATDFDVEHSTLQLEPADHSRHESEQHP</sequence>
<dbReference type="Pfam" id="PF16916">
    <property type="entry name" value="ZT_dimer"/>
    <property type="match status" value="1"/>
</dbReference>
<name>A0A2T0Q0A7_9ACTN</name>
<keyword evidence="12" id="KW-1185">Reference proteome</keyword>
<dbReference type="PANTHER" id="PTHR11562:SF17">
    <property type="entry name" value="RE54080P-RELATED"/>
    <property type="match status" value="1"/>
</dbReference>
<dbReference type="PANTHER" id="PTHR11562">
    <property type="entry name" value="CATION EFFLUX PROTEIN/ ZINC TRANSPORTER"/>
    <property type="match status" value="1"/>
</dbReference>
<keyword evidence="6" id="KW-0406">Ion transport</keyword>
<dbReference type="NCBIfam" id="TIGR01297">
    <property type="entry name" value="CDF"/>
    <property type="match status" value="1"/>
</dbReference>
<feature type="transmembrane region" description="Helical" evidence="8">
    <location>
        <begin position="20"/>
        <end position="45"/>
    </location>
</feature>
<dbReference type="RefSeq" id="WP_106249104.1">
    <property type="nucleotide sequence ID" value="NZ_PVZC01000006.1"/>
</dbReference>
<dbReference type="InterPro" id="IPR058533">
    <property type="entry name" value="Cation_efflux_TM"/>
</dbReference>
<evidence type="ECO:0000259" key="9">
    <source>
        <dbReference type="Pfam" id="PF01545"/>
    </source>
</evidence>
<dbReference type="InterPro" id="IPR050681">
    <property type="entry name" value="CDF/SLC30A"/>
</dbReference>
<dbReference type="Gene3D" id="1.20.1510.10">
    <property type="entry name" value="Cation efflux protein transmembrane domain"/>
    <property type="match status" value="1"/>
</dbReference>
<dbReference type="InterPro" id="IPR027470">
    <property type="entry name" value="Cation_efflux_CTD"/>
</dbReference>
<evidence type="ECO:0000256" key="5">
    <source>
        <dbReference type="ARBA" id="ARBA00022989"/>
    </source>
</evidence>
<evidence type="ECO:0000256" key="4">
    <source>
        <dbReference type="ARBA" id="ARBA00022692"/>
    </source>
</evidence>
<evidence type="ECO:0000256" key="1">
    <source>
        <dbReference type="ARBA" id="ARBA00004141"/>
    </source>
</evidence>
<dbReference type="OrthoDB" id="9809646at2"/>
<evidence type="ECO:0000313" key="12">
    <source>
        <dbReference type="Proteomes" id="UP000237846"/>
    </source>
</evidence>
<keyword evidence="3" id="KW-0813">Transport</keyword>
<feature type="transmembrane region" description="Helical" evidence="8">
    <location>
        <begin position="185"/>
        <end position="203"/>
    </location>
</feature>
<protein>
    <submittedName>
        <fullName evidence="11">Cobalt-zinc-cadmium efflux system protein</fullName>
    </submittedName>
</protein>
<dbReference type="GO" id="GO:0005385">
    <property type="term" value="F:zinc ion transmembrane transporter activity"/>
    <property type="evidence" value="ECO:0007669"/>
    <property type="project" value="TreeGrafter"/>
</dbReference>
<dbReference type="InterPro" id="IPR002524">
    <property type="entry name" value="Cation_efflux"/>
</dbReference>
<dbReference type="GO" id="GO:0005886">
    <property type="term" value="C:plasma membrane"/>
    <property type="evidence" value="ECO:0007669"/>
    <property type="project" value="TreeGrafter"/>
</dbReference>
<comment type="caution">
    <text evidence="11">The sequence shown here is derived from an EMBL/GenBank/DDBJ whole genome shotgun (WGS) entry which is preliminary data.</text>
</comment>
<feature type="transmembrane region" description="Helical" evidence="8">
    <location>
        <begin position="57"/>
        <end position="75"/>
    </location>
</feature>
<evidence type="ECO:0000256" key="7">
    <source>
        <dbReference type="ARBA" id="ARBA00023136"/>
    </source>
</evidence>
<dbReference type="SUPFAM" id="SSF160240">
    <property type="entry name" value="Cation efflux protein cytoplasmic domain-like"/>
    <property type="match status" value="1"/>
</dbReference>
<reference evidence="11 12" key="1">
    <citation type="submission" date="2018-03" db="EMBL/GenBank/DDBJ databases">
        <title>Genomic Encyclopedia of Archaeal and Bacterial Type Strains, Phase II (KMG-II): from individual species to whole genera.</title>
        <authorList>
            <person name="Goeker M."/>
        </authorList>
    </citation>
    <scope>NUCLEOTIDE SEQUENCE [LARGE SCALE GENOMIC DNA]</scope>
    <source>
        <strain evidence="11 12">DSM 45601</strain>
    </source>
</reference>
<organism evidence="11 12">
    <name type="scientific">Allonocardiopsis opalescens</name>
    <dbReference type="NCBI Taxonomy" id="1144618"/>
    <lineage>
        <taxon>Bacteria</taxon>
        <taxon>Bacillati</taxon>
        <taxon>Actinomycetota</taxon>
        <taxon>Actinomycetes</taxon>
        <taxon>Streptosporangiales</taxon>
        <taxon>Allonocardiopsis</taxon>
    </lineage>
</organism>
<feature type="transmembrane region" description="Helical" evidence="8">
    <location>
        <begin position="154"/>
        <end position="179"/>
    </location>
</feature>
<evidence type="ECO:0000256" key="2">
    <source>
        <dbReference type="ARBA" id="ARBA00008873"/>
    </source>
</evidence>
<comment type="subcellular location">
    <subcellularLocation>
        <location evidence="1">Membrane</location>
        <topology evidence="1">Multi-pass membrane protein</topology>
    </subcellularLocation>
</comment>
<evidence type="ECO:0000256" key="3">
    <source>
        <dbReference type="ARBA" id="ARBA00022448"/>
    </source>
</evidence>
<gene>
    <name evidence="11" type="ORF">CLV72_106263</name>
</gene>
<feature type="transmembrane region" description="Helical" evidence="8">
    <location>
        <begin position="118"/>
        <end position="142"/>
    </location>
</feature>
<keyword evidence="5 8" id="KW-1133">Transmembrane helix</keyword>
<evidence type="ECO:0000259" key="10">
    <source>
        <dbReference type="Pfam" id="PF16916"/>
    </source>
</evidence>
<comment type="similarity">
    <text evidence="2">Belongs to the cation diffusion facilitator (CDF) transporter (TC 2.A.4) family. SLC30A subfamily.</text>
</comment>
<evidence type="ECO:0000256" key="6">
    <source>
        <dbReference type="ARBA" id="ARBA00023065"/>
    </source>
</evidence>
<dbReference type="Proteomes" id="UP000237846">
    <property type="component" value="Unassembled WGS sequence"/>
</dbReference>
<evidence type="ECO:0000256" key="8">
    <source>
        <dbReference type="SAM" id="Phobius"/>
    </source>
</evidence>